<comment type="subcellular location">
    <subcellularLocation>
        <location evidence="1">Cell inner membrane</location>
        <topology evidence="1">Multi-pass membrane protein</topology>
    </subcellularLocation>
</comment>
<name>A0A7W9MZP5_9MICC</name>
<dbReference type="Pfam" id="PF00005">
    <property type="entry name" value="ABC_tran"/>
    <property type="match status" value="1"/>
</dbReference>
<evidence type="ECO:0000256" key="4">
    <source>
        <dbReference type="ARBA" id="ARBA00022692"/>
    </source>
</evidence>
<sequence length="685" mass="70494">MSERSDVPAAAEAPDRRPDDPPVPLLELAGVRKAFAGAQRPALDSVDLTVHAGEFVAIVGPSGSGKSTLLNVVGLLDRPDSGIYRVRGRDTTGMGEGERDRLRSETFGFVFQSSHVLSEESVAVNAALGLRIQRVPPVERDARAGETLRLLGLGHRLGSRAKLLSGGERQRLAIARAVATRPRVVLADEPTGNLDTENGRIVVEHLRRLHAEGTTILLITHDPGVAAVADRQVRIADGVLTELTLAAVPPTASGTTTARPGTLDAAAPAARVAGPRRDRADRHGPRRAWAVVDDAVDALSSLSSRFLRTVLLMAAFAVGVGGLLAALGLTQTATAQVGARLTAAALDEVVVTVPQAEGLLDPGDRRLADWTADLAALPRVLGAGHVVQVAPADVEITRNGPGEPEPPAAISLVGASASYTRLAELGLPSETARALLDAPDARLVWATPAAAQALHLPVPESGVLAPGYRVWIGGTAVDVAGIVRTTERTPTLTTALLATPAVLTGVGQAAPELVVRTETGFPYPVSQAAPLAIAPEAPGSVSVRTVADLRELRAGVADDLGAFVGVLSAVLLVLAVISASTAMYLSVQSRTSEIALRRAIGSSRGLIARLFLLEGTLIGLAGGAVGSAVGTAVILAVSQSRGWAAVLPPTAVPLALALGLAAGVVSALYPAWMASRQRPADALRG</sequence>
<keyword evidence="13" id="KW-0378">Hydrolase</keyword>
<evidence type="ECO:0000256" key="5">
    <source>
        <dbReference type="ARBA" id="ARBA00022741"/>
    </source>
</evidence>
<feature type="domain" description="ABC transporter" evidence="12">
    <location>
        <begin position="26"/>
        <end position="262"/>
    </location>
</feature>
<dbReference type="InterPro" id="IPR003593">
    <property type="entry name" value="AAA+_ATPase"/>
</dbReference>
<dbReference type="GO" id="GO:0016887">
    <property type="term" value="F:ATP hydrolysis activity"/>
    <property type="evidence" value="ECO:0007669"/>
    <property type="project" value="InterPro"/>
</dbReference>
<dbReference type="SMART" id="SM00382">
    <property type="entry name" value="AAA"/>
    <property type="match status" value="1"/>
</dbReference>
<dbReference type="GO" id="GO:0022857">
    <property type="term" value="F:transmembrane transporter activity"/>
    <property type="evidence" value="ECO:0007669"/>
    <property type="project" value="TreeGrafter"/>
</dbReference>
<keyword evidence="2" id="KW-0813">Transport</keyword>
<evidence type="ECO:0000313" key="13">
    <source>
        <dbReference type="EMBL" id="MBB5847454.1"/>
    </source>
</evidence>
<keyword evidence="6 13" id="KW-0067">ATP-binding</keyword>
<dbReference type="RefSeq" id="WP_184169569.1">
    <property type="nucleotide sequence ID" value="NZ_BAABAG010000003.1"/>
</dbReference>
<dbReference type="GO" id="GO:0005524">
    <property type="term" value="F:ATP binding"/>
    <property type="evidence" value="ECO:0007669"/>
    <property type="project" value="UniProtKB-KW"/>
</dbReference>
<organism evidence="13 14">
    <name type="scientific">Micrococcus endophyticus</name>
    <dbReference type="NCBI Taxonomy" id="455343"/>
    <lineage>
        <taxon>Bacteria</taxon>
        <taxon>Bacillati</taxon>
        <taxon>Actinomycetota</taxon>
        <taxon>Actinomycetes</taxon>
        <taxon>Micrococcales</taxon>
        <taxon>Micrococcaceae</taxon>
        <taxon>Micrococcus</taxon>
    </lineage>
</organism>
<feature type="transmembrane region" description="Helical" evidence="11">
    <location>
        <begin position="606"/>
        <end position="638"/>
    </location>
</feature>
<dbReference type="PROSITE" id="PS00211">
    <property type="entry name" value="ABC_TRANSPORTER_1"/>
    <property type="match status" value="1"/>
</dbReference>
<comment type="similarity">
    <text evidence="9">Belongs to the ABC transporter superfamily. Macrolide exporter (TC 3.A.1.122) family.</text>
</comment>
<accession>A0A7W9MZP5</accession>
<dbReference type="InterPro" id="IPR027417">
    <property type="entry name" value="P-loop_NTPase"/>
</dbReference>
<protein>
    <submittedName>
        <fullName evidence="13">Macrolide transport system ATP-binding/permease protein</fullName>
        <ecNumber evidence="13">3.6.3.-</ecNumber>
    </submittedName>
</protein>
<feature type="region of interest" description="Disordered" evidence="10">
    <location>
        <begin position="251"/>
        <end position="281"/>
    </location>
</feature>
<keyword evidence="5" id="KW-0547">Nucleotide-binding</keyword>
<keyword evidence="14" id="KW-1185">Reference proteome</keyword>
<feature type="compositionally biased region" description="Low complexity" evidence="10">
    <location>
        <begin position="264"/>
        <end position="273"/>
    </location>
</feature>
<proteinExistence type="inferred from homology"/>
<dbReference type="PANTHER" id="PTHR24220">
    <property type="entry name" value="IMPORT ATP-BINDING PROTEIN"/>
    <property type="match status" value="1"/>
</dbReference>
<dbReference type="InterPro" id="IPR003439">
    <property type="entry name" value="ABC_transporter-like_ATP-bd"/>
</dbReference>
<gene>
    <name evidence="13" type="ORF">HDA33_000018</name>
</gene>
<evidence type="ECO:0000313" key="14">
    <source>
        <dbReference type="Proteomes" id="UP000567246"/>
    </source>
</evidence>
<keyword evidence="4 11" id="KW-0812">Transmembrane</keyword>
<feature type="transmembrane region" description="Helical" evidence="11">
    <location>
        <begin position="310"/>
        <end position="329"/>
    </location>
</feature>
<evidence type="ECO:0000259" key="12">
    <source>
        <dbReference type="PROSITE" id="PS50893"/>
    </source>
</evidence>
<dbReference type="EC" id="3.6.3.-" evidence="13"/>
<keyword evidence="3" id="KW-1003">Cell membrane</keyword>
<dbReference type="PANTHER" id="PTHR24220:SF86">
    <property type="entry name" value="ABC TRANSPORTER ABCH.1"/>
    <property type="match status" value="1"/>
</dbReference>
<evidence type="ECO:0000256" key="2">
    <source>
        <dbReference type="ARBA" id="ARBA00022448"/>
    </source>
</evidence>
<evidence type="ECO:0000256" key="8">
    <source>
        <dbReference type="ARBA" id="ARBA00023136"/>
    </source>
</evidence>
<evidence type="ECO:0000256" key="11">
    <source>
        <dbReference type="SAM" id="Phobius"/>
    </source>
</evidence>
<dbReference type="Pfam" id="PF02687">
    <property type="entry name" value="FtsX"/>
    <property type="match status" value="1"/>
</dbReference>
<dbReference type="InterPro" id="IPR003838">
    <property type="entry name" value="ABC3_permease_C"/>
</dbReference>
<dbReference type="SUPFAM" id="SSF52540">
    <property type="entry name" value="P-loop containing nucleoside triphosphate hydrolases"/>
    <property type="match status" value="1"/>
</dbReference>
<reference evidence="13 14" key="1">
    <citation type="submission" date="2020-08" db="EMBL/GenBank/DDBJ databases">
        <title>Sequencing the genomes of 1000 actinobacteria strains.</title>
        <authorList>
            <person name="Klenk H.-P."/>
        </authorList>
    </citation>
    <scope>NUCLEOTIDE SEQUENCE [LARGE SCALE GENOMIC DNA]</scope>
    <source>
        <strain evidence="13 14">DSM 17945</strain>
    </source>
</reference>
<dbReference type="Proteomes" id="UP000567246">
    <property type="component" value="Unassembled WGS sequence"/>
</dbReference>
<evidence type="ECO:0000256" key="3">
    <source>
        <dbReference type="ARBA" id="ARBA00022475"/>
    </source>
</evidence>
<dbReference type="AlphaFoldDB" id="A0A7W9MZP5"/>
<evidence type="ECO:0000256" key="1">
    <source>
        <dbReference type="ARBA" id="ARBA00004429"/>
    </source>
</evidence>
<evidence type="ECO:0000256" key="9">
    <source>
        <dbReference type="ARBA" id="ARBA00038388"/>
    </source>
</evidence>
<dbReference type="GO" id="GO:0005886">
    <property type="term" value="C:plasma membrane"/>
    <property type="evidence" value="ECO:0007669"/>
    <property type="project" value="UniProtKB-SubCell"/>
</dbReference>
<feature type="transmembrane region" description="Helical" evidence="11">
    <location>
        <begin position="650"/>
        <end position="669"/>
    </location>
</feature>
<evidence type="ECO:0000256" key="7">
    <source>
        <dbReference type="ARBA" id="ARBA00022989"/>
    </source>
</evidence>
<dbReference type="PROSITE" id="PS50893">
    <property type="entry name" value="ABC_TRANSPORTER_2"/>
    <property type="match status" value="1"/>
</dbReference>
<dbReference type="Gene3D" id="3.40.50.300">
    <property type="entry name" value="P-loop containing nucleotide triphosphate hydrolases"/>
    <property type="match status" value="1"/>
</dbReference>
<feature type="region of interest" description="Disordered" evidence="10">
    <location>
        <begin position="1"/>
        <end position="23"/>
    </location>
</feature>
<comment type="caution">
    <text evidence="13">The sequence shown here is derived from an EMBL/GenBank/DDBJ whole genome shotgun (WGS) entry which is preliminary data.</text>
</comment>
<keyword evidence="7 11" id="KW-1133">Transmembrane helix</keyword>
<evidence type="ECO:0000256" key="10">
    <source>
        <dbReference type="SAM" id="MobiDB-lite"/>
    </source>
</evidence>
<dbReference type="EMBL" id="JACHMW010000001">
    <property type="protein sequence ID" value="MBB5847454.1"/>
    <property type="molecule type" value="Genomic_DNA"/>
</dbReference>
<dbReference type="InterPro" id="IPR015854">
    <property type="entry name" value="ABC_transpr_LolD-like"/>
</dbReference>
<keyword evidence="8 11" id="KW-0472">Membrane</keyword>
<dbReference type="InterPro" id="IPR017911">
    <property type="entry name" value="MacB-like_ATP-bd"/>
</dbReference>
<feature type="transmembrane region" description="Helical" evidence="11">
    <location>
        <begin position="560"/>
        <end position="585"/>
    </location>
</feature>
<dbReference type="CDD" id="cd03255">
    <property type="entry name" value="ABC_MJ0796_LolCDE_FtsE"/>
    <property type="match status" value="1"/>
</dbReference>
<dbReference type="InterPro" id="IPR017871">
    <property type="entry name" value="ABC_transporter-like_CS"/>
</dbReference>
<evidence type="ECO:0000256" key="6">
    <source>
        <dbReference type="ARBA" id="ARBA00022840"/>
    </source>
</evidence>